<evidence type="ECO:0000259" key="1">
    <source>
        <dbReference type="Pfam" id="PF23988"/>
    </source>
</evidence>
<dbReference type="EMBL" id="CP036434">
    <property type="protein sequence ID" value="QDV09343.1"/>
    <property type="molecule type" value="Genomic_DNA"/>
</dbReference>
<name>A0A518EZ27_9BACT</name>
<dbReference type="Pfam" id="PF23988">
    <property type="entry name" value="DUF7309"/>
    <property type="match status" value="1"/>
</dbReference>
<feature type="domain" description="DUF7309" evidence="1">
    <location>
        <begin position="6"/>
        <end position="129"/>
    </location>
</feature>
<evidence type="ECO:0000313" key="2">
    <source>
        <dbReference type="EMBL" id="QDV09343.1"/>
    </source>
</evidence>
<sequence>MPTQPQRLLQLATELQRLEPWSQVGESSVFLVKVPGHARPFAVTVFGDTVDVKGIEVSLEPQGFRRLAKLHDPEASDDEIESFRPGSALSLVFLPPGQIQPEFRKVWKAAAFRPSGGRPAPQFAATDAGGEIRPIKRSEGTILGYCAHAVVEALSSGRLFPPNLADGDEAALLLIVPGDDPEAFEDPELPEVEVDVVDWPDANGDLPAPYAVARDVIAAAEALPREKSLLAISSFRSEGRDEPKVAADAHVLLLHDPKGQRLVASEIEDDDDEGQPLEAVLLRLFEAHGHIPEGLMMESARLALVAFPLCRALGIHPHLGDFAGSLAHQVDDETRDHGGTPRARLANTLRALDAIGGENMPMNFPSQLMSEDDWEAAFRYTGANLVIDAEQTGALTEATERYWGGARGQARVLELMASMGAMQAFLGYALEDHVFTGNGRTVLDDYLEEARRSGKLGEAEISALECRRNAVVSLFELSGDGHTATDLLDGRNFPVEIDLDDAGRFSGHSLLMRHYELGDYHAFSMAGFPSIAERREDQRSRIAKALGASPSHELLRSKGAALGAIWLQSVPQLEAALQRIK</sequence>
<accession>A0A518EZ27</accession>
<reference evidence="2 3" key="1">
    <citation type="submission" date="2019-02" db="EMBL/GenBank/DDBJ databases">
        <title>Deep-cultivation of Planctomycetes and their phenomic and genomic characterization uncovers novel biology.</title>
        <authorList>
            <person name="Wiegand S."/>
            <person name="Jogler M."/>
            <person name="Boedeker C."/>
            <person name="Pinto D."/>
            <person name="Vollmers J."/>
            <person name="Rivas-Marin E."/>
            <person name="Kohn T."/>
            <person name="Peeters S.H."/>
            <person name="Heuer A."/>
            <person name="Rast P."/>
            <person name="Oberbeckmann S."/>
            <person name="Bunk B."/>
            <person name="Jeske O."/>
            <person name="Meyerdierks A."/>
            <person name="Storesund J.E."/>
            <person name="Kallscheuer N."/>
            <person name="Luecker S."/>
            <person name="Lage O.M."/>
            <person name="Pohl T."/>
            <person name="Merkel B.J."/>
            <person name="Hornburger P."/>
            <person name="Mueller R.-W."/>
            <person name="Bruemmer F."/>
            <person name="Labrenz M."/>
            <person name="Spormann A.M."/>
            <person name="Op den Camp H."/>
            <person name="Overmann J."/>
            <person name="Amann R."/>
            <person name="Jetten M.S.M."/>
            <person name="Mascher T."/>
            <person name="Medema M.H."/>
            <person name="Devos D.P."/>
            <person name="Kaster A.-K."/>
            <person name="Ovreas L."/>
            <person name="Rohde M."/>
            <person name="Galperin M.Y."/>
            <person name="Jogler C."/>
        </authorList>
    </citation>
    <scope>NUCLEOTIDE SEQUENCE [LARGE SCALE GENOMIC DNA]</scope>
    <source>
        <strain evidence="2 3">Poly30</strain>
    </source>
</reference>
<gene>
    <name evidence="2" type="ORF">Poly30_49010</name>
</gene>
<evidence type="ECO:0000313" key="3">
    <source>
        <dbReference type="Proteomes" id="UP000320390"/>
    </source>
</evidence>
<dbReference type="Proteomes" id="UP000320390">
    <property type="component" value="Chromosome"/>
</dbReference>
<dbReference type="InterPro" id="IPR055733">
    <property type="entry name" value="DUF7309"/>
</dbReference>
<dbReference type="AlphaFoldDB" id="A0A518EZ27"/>
<organism evidence="2 3">
    <name type="scientific">Saltatorellus ferox</name>
    <dbReference type="NCBI Taxonomy" id="2528018"/>
    <lineage>
        <taxon>Bacteria</taxon>
        <taxon>Pseudomonadati</taxon>
        <taxon>Planctomycetota</taxon>
        <taxon>Planctomycetia</taxon>
        <taxon>Planctomycetia incertae sedis</taxon>
        <taxon>Saltatorellus</taxon>
    </lineage>
</organism>
<protein>
    <recommendedName>
        <fullName evidence="1">DUF7309 domain-containing protein</fullName>
    </recommendedName>
</protein>
<keyword evidence="3" id="KW-1185">Reference proteome</keyword>
<dbReference type="RefSeq" id="WP_145203536.1">
    <property type="nucleotide sequence ID" value="NZ_CP036434.1"/>
</dbReference>
<proteinExistence type="predicted"/>